<dbReference type="AlphaFoldDB" id="A0A371G4V7"/>
<dbReference type="Proteomes" id="UP000257109">
    <property type="component" value="Unassembled WGS sequence"/>
</dbReference>
<organism evidence="1 2">
    <name type="scientific">Mucuna pruriens</name>
    <name type="common">Velvet bean</name>
    <name type="synonym">Dolichos pruriens</name>
    <dbReference type="NCBI Taxonomy" id="157652"/>
    <lineage>
        <taxon>Eukaryota</taxon>
        <taxon>Viridiplantae</taxon>
        <taxon>Streptophyta</taxon>
        <taxon>Embryophyta</taxon>
        <taxon>Tracheophyta</taxon>
        <taxon>Spermatophyta</taxon>
        <taxon>Magnoliopsida</taxon>
        <taxon>eudicotyledons</taxon>
        <taxon>Gunneridae</taxon>
        <taxon>Pentapetalae</taxon>
        <taxon>rosids</taxon>
        <taxon>fabids</taxon>
        <taxon>Fabales</taxon>
        <taxon>Fabaceae</taxon>
        <taxon>Papilionoideae</taxon>
        <taxon>50 kb inversion clade</taxon>
        <taxon>NPAAA clade</taxon>
        <taxon>indigoferoid/millettioid clade</taxon>
        <taxon>Phaseoleae</taxon>
        <taxon>Mucuna</taxon>
    </lineage>
</organism>
<dbReference type="PANTHER" id="PTHR33067">
    <property type="entry name" value="RNA-DIRECTED DNA POLYMERASE-RELATED"/>
    <property type="match status" value="1"/>
</dbReference>
<dbReference type="OrthoDB" id="5596707at2759"/>
<keyword evidence="2" id="KW-1185">Reference proteome</keyword>
<evidence type="ECO:0000313" key="1">
    <source>
        <dbReference type="EMBL" id="RDX85599.1"/>
    </source>
</evidence>
<feature type="non-terminal residue" evidence="1">
    <location>
        <position position="1"/>
    </location>
</feature>
<evidence type="ECO:0008006" key="3">
    <source>
        <dbReference type="Google" id="ProtNLM"/>
    </source>
</evidence>
<dbReference type="InterPro" id="IPR021109">
    <property type="entry name" value="Peptidase_aspartic_dom_sf"/>
</dbReference>
<dbReference type="EMBL" id="QJKJ01006749">
    <property type="protein sequence ID" value="RDX85599.1"/>
    <property type="molecule type" value="Genomic_DNA"/>
</dbReference>
<evidence type="ECO:0000313" key="2">
    <source>
        <dbReference type="Proteomes" id="UP000257109"/>
    </source>
</evidence>
<name>A0A371G4V7_MUCPR</name>
<protein>
    <recommendedName>
        <fullName evidence="3">Aspartic peptidase DDI1-type domain-containing protein</fullName>
    </recommendedName>
</protein>
<proteinExistence type="predicted"/>
<comment type="caution">
    <text evidence="1">The sequence shown here is derived from an EMBL/GenBank/DDBJ whole genome shotgun (WGS) entry which is preliminary data.</text>
</comment>
<reference evidence="1" key="1">
    <citation type="submission" date="2018-05" db="EMBL/GenBank/DDBJ databases">
        <title>Draft genome of Mucuna pruriens seed.</title>
        <authorList>
            <person name="Nnadi N.E."/>
            <person name="Vos R."/>
            <person name="Hasami M.H."/>
            <person name="Devisetty U.K."/>
            <person name="Aguiy J.C."/>
        </authorList>
    </citation>
    <scope>NUCLEOTIDE SEQUENCE [LARGE SCALE GENOMIC DNA]</scope>
    <source>
        <strain evidence="1">JCA_2017</strain>
    </source>
</reference>
<sequence>MQVGQLADIVSQMQSTGSRNIPSVPLPFPTRAVPARRSETDEDLLKLFKKVEINILLLEAIKQVPKYAKFLKELWIHKRKKMKEGVKTRGIMSALIKCEDVTTRVQRVLLKKCQDLGIFAIPCTIGNYTFTDAMLDLGALINVMPTSVYRSLNFGDLEPTRMVIQLANRSVVQPLGVLEVLVQVNELIFPTDFYVLDMEDEASGKGSALVLGQPFLMTARMKIDVYVGTLSMEFGENLVQFNIFEPLKHPAEDHSIFNIDTIDRLVEEHVRMGTGSANLFNFVEISNIINCFYTMEAIANSDSLSHIQNFSNSLDYISDVIDCKCRIDEVPECP</sequence>
<dbReference type="Gene3D" id="2.40.70.10">
    <property type="entry name" value="Acid Proteases"/>
    <property type="match status" value="1"/>
</dbReference>
<accession>A0A371G4V7</accession>
<dbReference type="CDD" id="cd00303">
    <property type="entry name" value="retropepsin_like"/>
    <property type="match status" value="1"/>
</dbReference>
<gene>
    <name evidence="1" type="ORF">CR513_33191</name>
</gene>
<dbReference type="PANTHER" id="PTHR33067:SF15">
    <property type="entry name" value="RNA-DIRECTED DNA POLYMERASE"/>
    <property type="match status" value="1"/>
</dbReference>